<dbReference type="RefSeq" id="WP_120106804.1">
    <property type="nucleotide sequence ID" value="NZ_QXQB01000001.1"/>
</dbReference>
<dbReference type="InterPro" id="IPR010022">
    <property type="entry name" value="XkdX"/>
</dbReference>
<protein>
    <submittedName>
        <fullName evidence="1">XkdX family protein</fullName>
    </submittedName>
</protein>
<keyword evidence="2" id="KW-1185">Reference proteome</keyword>
<name>A0A3A6PM91_9BACL</name>
<gene>
    <name evidence="1" type="ORF">D3P09_02200</name>
</gene>
<evidence type="ECO:0000313" key="1">
    <source>
        <dbReference type="EMBL" id="RJX40856.1"/>
    </source>
</evidence>
<dbReference type="EMBL" id="QXQB01000001">
    <property type="protein sequence ID" value="RJX40856.1"/>
    <property type="molecule type" value="Genomic_DNA"/>
</dbReference>
<dbReference type="NCBIfam" id="TIGR01669">
    <property type="entry name" value="phage_XkdX"/>
    <property type="match status" value="1"/>
</dbReference>
<organism evidence="1 2">
    <name type="scientific">Paenibacillus pinisoli</name>
    <dbReference type="NCBI Taxonomy" id="1276110"/>
    <lineage>
        <taxon>Bacteria</taxon>
        <taxon>Bacillati</taxon>
        <taxon>Bacillota</taxon>
        <taxon>Bacilli</taxon>
        <taxon>Bacillales</taxon>
        <taxon>Paenibacillaceae</taxon>
        <taxon>Paenibacillus</taxon>
    </lineage>
</organism>
<sequence length="43" mass="5303">MSDFERIQFYYQKGWATDSQLRQYVTYKAITPEQYKVITDQDF</sequence>
<comment type="caution">
    <text evidence="1">The sequence shown here is derived from an EMBL/GenBank/DDBJ whole genome shotgun (WGS) entry which is preliminary data.</text>
</comment>
<dbReference type="OrthoDB" id="2662405at2"/>
<dbReference type="AlphaFoldDB" id="A0A3A6PM91"/>
<dbReference type="Proteomes" id="UP000267798">
    <property type="component" value="Unassembled WGS sequence"/>
</dbReference>
<accession>A0A3A6PM91</accession>
<evidence type="ECO:0000313" key="2">
    <source>
        <dbReference type="Proteomes" id="UP000267798"/>
    </source>
</evidence>
<proteinExistence type="predicted"/>
<dbReference type="Pfam" id="PF09693">
    <property type="entry name" value="Phage_XkdX"/>
    <property type="match status" value="1"/>
</dbReference>
<reference evidence="1 2" key="1">
    <citation type="submission" date="2018-09" db="EMBL/GenBank/DDBJ databases">
        <title>Paenibacillus aracenensis nov. sp. isolated from a cave in southern Spain.</title>
        <authorList>
            <person name="Jurado V."/>
            <person name="Gutierrez-Patricio S."/>
            <person name="Gonzalez-Pimentel J.L."/>
            <person name="Miller A.Z."/>
            <person name="Laiz L."/>
            <person name="Saiz-Jimenez C."/>
        </authorList>
    </citation>
    <scope>NUCLEOTIDE SEQUENCE [LARGE SCALE GENOMIC DNA]</scope>
    <source>
        <strain evidence="1 2">JCM 19203</strain>
    </source>
</reference>